<sequence>MALDWVERMVRTLKVYVERKTFLVRKCRGKSRVHLMEVCFNNHGRFIRLSKFASNRKSTFLVIPEGGKGREWEQLKNALSSMLVVPSSNIDEKGRRGGLVPVGRWARVVVCECPADFDNWVEVGHALAKRLGQKSVVTIVPFSDGKGTSEENCGAVGTVTEIDWRMLKLYDLCKARLQWLELKTIGKVEKWVSQLGRIMSLTRGQMAEGWLGKLDQKLKEGLMMGPAGKMKEGGDSQKTEAVPVGTHGKRRSEVGNSWFQPSSSFNLNSNKQRTGPAGPKQDGEVWAGGDKAHSNDEEGHRASNAKQERRAQSPLKPRPLVEANLGWRGTPLQWEREVSLKGLHFSAEGLRDEVWFKEVVDYSYPFNFWMRQGVQSRSEPLMHEKPSSDCDALPKEAAFEAEHRWIEGSMQVHSLLVDHQSSEKGVQGKGLRRKEKMRIISKGLLLRLLYFQRGRRNCTNPLTLKTE</sequence>
<evidence type="ECO:0000313" key="2">
    <source>
        <dbReference type="EMBL" id="RVX11627.1"/>
    </source>
</evidence>
<feature type="region of interest" description="Disordered" evidence="1">
    <location>
        <begin position="224"/>
        <end position="318"/>
    </location>
</feature>
<accession>A0A438JRP3</accession>
<evidence type="ECO:0000256" key="1">
    <source>
        <dbReference type="SAM" id="MobiDB-lite"/>
    </source>
</evidence>
<name>A0A438JRP3_VITVI</name>
<comment type="caution">
    <text evidence="2">The sequence shown here is derived from an EMBL/GenBank/DDBJ whole genome shotgun (WGS) entry which is preliminary data.</text>
</comment>
<gene>
    <name evidence="2" type="ORF">CK203_015805</name>
</gene>
<evidence type="ECO:0000313" key="3">
    <source>
        <dbReference type="Proteomes" id="UP000288805"/>
    </source>
</evidence>
<proteinExistence type="predicted"/>
<feature type="compositionally biased region" description="Basic and acidic residues" evidence="1">
    <location>
        <begin position="290"/>
        <end position="311"/>
    </location>
</feature>
<dbReference type="Proteomes" id="UP000288805">
    <property type="component" value="Unassembled WGS sequence"/>
</dbReference>
<feature type="compositionally biased region" description="Basic and acidic residues" evidence="1">
    <location>
        <begin position="229"/>
        <end position="238"/>
    </location>
</feature>
<dbReference type="AlphaFoldDB" id="A0A438JRP3"/>
<feature type="compositionally biased region" description="Polar residues" evidence="1">
    <location>
        <begin position="254"/>
        <end position="273"/>
    </location>
</feature>
<organism evidence="2 3">
    <name type="scientific">Vitis vinifera</name>
    <name type="common">Grape</name>
    <dbReference type="NCBI Taxonomy" id="29760"/>
    <lineage>
        <taxon>Eukaryota</taxon>
        <taxon>Viridiplantae</taxon>
        <taxon>Streptophyta</taxon>
        <taxon>Embryophyta</taxon>
        <taxon>Tracheophyta</taxon>
        <taxon>Spermatophyta</taxon>
        <taxon>Magnoliopsida</taxon>
        <taxon>eudicotyledons</taxon>
        <taxon>Gunneridae</taxon>
        <taxon>Pentapetalae</taxon>
        <taxon>rosids</taxon>
        <taxon>Vitales</taxon>
        <taxon>Vitaceae</taxon>
        <taxon>Viteae</taxon>
        <taxon>Vitis</taxon>
    </lineage>
</organism>
<reference evidence="2 3" key="1">
    <citation type="journal article" date="2018" name="PLoS Genet.">
        <title>Population sequencing reveals clonal diversity and ancestral inbreeding in the grapevine cultivar Chardonnay.</title>
        <authorList>
            <person name="Roach M.J."/>
            <person name="Johnson D.L."/>
            <person name="Bohlmann J."/>
            <person name="van Vuuren H.J."/>
            <person name="Jones S.J."/>
            <person name="Pretorius I.S."/>
            <person name="Schmidt S.A."/>
            <person name="Borneman A.R."/>
        </authorList>
    </citation>
    <scope>NUCLEOTIDE SEQUENCE [LARGE SCALE GENOMIC DNA]</scope>
    <source>
        <strain evidence="3">cv. Chardonnay</strain>
        <tissue evidence="2">Leaf</tissue>
    </source>
</reference>
<evidence type="ECO:0008006" key="4">
    <source>
        <dbReference type="Google" id="ProtNLM"/>
    </source>
</evidence>
<dbReference type="EMBL" id="QGNW01000030">
    <property type="protein sequence ID" value="RVX11627.1"/>
    <property type="molecule type" value="Genomic_DNA"/>
</dbReference>
<protein>
    <recommendedName>
        <fullName evidence="4">DUF4283 domain-containing protein</fullName>
    </recommendedName>
</protein>